<dbReference type="Gene3D" id="3.40.50.1000">
    <property type="entry name" value="HAD superfamily/HAD-like"/>
    <property type="match status" value="1"/>
</dbReference>
<feature type="domain" description="Cation-transporting P-type ATPase N-terminal" evidence="17">
    <location>
        <begin position="1"/>
        <end position="75"/>
    </location>
</feature>
<feature type="transmembrane region" description="Helical" evidence="16">
    <location>
        <begin position="819"/>
        <end position="839"/>
    </location>
</feature>
<dbReference type="SUPFAM" id="SSF56784">
    <property type="entry name" value="HAD-like"/>
    <property type="match status" value="1"/>
</dbReference>
<dbReference type="FunFam" id="2.70.150.10:FF:000016">
    <property type="entry name" value="Calcium-transporting P-type ATPase putative"/>
    <property type="match status" value="1"/>
</dbReference>
<dbReference type="InterPro" id="IPR023214">
    <property type="entry name" value="HAD_sf"/>
</dbReference>
<keyword evidence="5" id="KW-0109">Calcium transport</keyword>
<evidence type="ECO:0000256" key="11">
    <source>
        <dbReference type="ARBA" id="ARBA00022842"/>
    </source>
</evidence>
<dbReference type="InterPro" id="IPR044492">
    <property type="entry name" value="P_typ_ATPase_HD_dom"/>
</dbReference>
<name>A0A1H3VKI8_9FLAO</name>
<dbReference type="GO" id="GO:0005388">
    <property type="term" value="F:P-type calcium transporter activity"/>
    <property type="evidence" value="ECO:0007669"/>
    <property type="project" value="UniProtKB-EC"/>
</dbReference>
<keyword evidence="5" id="KW-0406">Ion transport</keyword>
<comment type="similarity">
    <text evidence="2">Belongs to the cation transport ATPase (P-type) (TC 3.A.3) family. Type IIA subfamily.</text>
</comment>
<keyword evidence="13 16" id="KW-1133">Transmembrane helix</keyword>
<dbReference type="InterPro" id="IPR023299">
    <property type="entry name" value="ATPase_P-typ_cyto_dom_N"/>
</dbReference>
<feature type="transmembrane region" description="Helical" evidence="16">
    <location>
        <begin position="781"/>
        <end position="798"/>
    </location>
</feature>
<feature type="transmembrane region" description="Helical" evidence="16">
    <location>
        <begin position="694"/>
        <end position="714"/>
    </location>
</feature>
<dbReference type="InterPro" id="IPR036412">
    <property type="entry name" value="HAD-like_sf"/>
</dbReference>
<dbReference type="AlphaFoldDB" id="A0A1H3VKI8"/>
<dbReference type="Proteomes" id="UP000198820">
    <property type="component" value="Unassembled WGS sequence"/>
</dbReference>
<dbReference type="PRINTS" id="PR00119">
    <property type="entry name" value="CATATPASE"/>
</dbReference>
<dbReference type="FunFam" id="3.40.50.1000:FF:000028">
    <property type="entry name" value="Calcium-transporting P-type ATPase, putative"/>
    <property type="match status" value="1"/>
</dbReference>
<dbReference type="PANTHER" id="PTHR43294:SF20">
    <property type="entry name" value="P-TYPE ATPASE"/>
    <property type="match status" value="1"/>
</dbReference>
<evidence type="ECO:0000313" key="19">
    <source>
        <dbReference type="Proteomes" id="UP000198820"/>
    </source>
</evidence>
<evidence type="ECO:0000256" key="12">
    <source>
        <dbReference type="ARBA" id="ARBA00022967"/>
    </source>
</evidence>
<evidence type="ECO:0000313" key="18">
    <source>
        <dbReference type="EMBL" id="SDZ75269.1"/>
    </source>
</evidence>
<keyword evidence="10" id="KW-0067">ATP-binding</keyword>
<evidence type="ECO:0000256" key="1">
    <source>
        <dbReference type="ARBA" id="ARBA00004651"/>
    </source>
</evidence>
<dbReference type="FunFam" id="1.20.1110.10:FF:000065">
    <property type="entry name" value="Sarcoplasmic/endoplasmic reticulum calcium ATPase 1"/>
    <property type="match status" value="1"/>
</dbReference>
<evidence type="ECO:0000259" key="17">
    <source>
        <dbReference type="SMART" id="SM00831"/>
    </source>
</evidence>
<comment type="subcellular location">
    <subcellularLocation>
        <location evidence="1">Cell membrane</location>
        <topology evidence="1">Multi-pass membrane protein</topology>
    </subcellularLocation>
</comment>
<keyword evidence="6 16" id="KW-0812">Transmembrane</keyword>
<dbReference type="InterPro" id="IPR023298">
    <property type="entry name" value="ATPase_P-typ_TM_dom_sf"/>
</dbReference>
<dbReference type="RefSeq" id="WP_093238039.1">
    <property type="nucleotide sequence ID" value="NZ_FNQF01000001.1"/>
</dbReference>
<evidence type="ECO:0000256" key="15">
    <source>
        <dbReference type="ARBA" id="ARBA00048694"/>
    </source>
</evidence>
<reference evidence="18 19" key="1">
    <citation type="submission" date="2016-10" db="EMBL/GenBank/DDBJ databases">
        <authorList>
            <person name="de Groot N.N."/>
        </authorList>
    </citation>
    <scope>NUCLEOTIDE SEQUENCE [LARGE SCALE GENOMIC DNA]</scope>
    <source>
        <strain evidence="18 19">DSM 23581</strain>
    </source>
</reference>
<keyword evidence="12" id="KW-1278">Translocase</keyword>
<dbReference type="Pfam" id="PF13246">
    <property type="entry name" value="Cation_ATPase"/>
    <property type="match status" value="1"/>
</dbReference>
<organism evidence="18 19">
    <name type="scientific">Psychroflexus halocasei</name>
    <dbReference type="NCBI Taxonomy" id="908615"/>
    <lineage>
        <taxon>Bacteria</taxon>
        <taxon>Pseudomonadati</taxon>
        <taxon>Bacteroidota</taxon>
        <taxon>Flavobacteriia</taxon>
        <taxon>Flavobacteriales</taxon>
        <taxon>Flavobacteriaceae</taxon>
        <taxon>Psychroflexus</taxon>
    </lineage>
</organism>
<keyword evidence="9" id="KW-0106">Calcium</keyword>
<keyword evidence="14 16" id="KW-0472">Membrane</keyword>
<proteinExistence type="inferred from homology"/>
<dbReference type="InterPro" id="IPR001757">
    <property type="entry name" value="P_typ_ATPase"/>
</dbReference>
<feature type="transmembrane region" description="Helical" evidence="16">
    <location>
        <begin position="269"/>
        <end position="293"/>
    </location>
</feature>
<feature type="transmembrane region" description="Helical" evidence="16">
    <location>
        <begin position="79"/>
        <end position="95"/>
    </location>
</feature>
<evidence type="ECO:0000256" key="8">
    <source>
        <dbReference type="ARBA" id="ARBA00022741"/>
    </source>
</evidence>
<dbReference type="GO" id="GO:0005391">
    <property type="term" value="F:P-type sodium:potassium-exchanging transporter activity"/>
    <property type="evidence" value="ECO:0007669"/>
    <property type="project" value="TreeGrafter"/>
</dbReference>
<evidence type="ECO:0000256" key="14">
    <source>
        <dbReference type="ARBA" id="ARBA00023136"/>
    </source>
</evidence>
<keyword evidence="19" id="KW-1185">Reference proteome</keyword>
<evidence type="ECO:0000256" key="4">
    <source>
        <dbReference type="ARBA" id="ARBA00022475"/>
    </source>
</evidence>
<keyword evidence="4" id="KW-1003">Cell membrane</keyword>
<dbReference type="GO" id="GO:0005886">
    <property type="term" value="C:plasma membrane"/>
    <property type="evidence" value="ECO:0007669"/>
    <property type="project" value="UniProtKB-SubCell"/>
</dbReference>
<evidence type="ECO:0000256" key="9">
    <source>
        <dbReference type="ARBA" id="ARBA00022837"/>
    </source>
</evidence>
<dbReference type="GO" id="GO:1990573">
    <property type="term" value="P:potassium ion import across plasma membrane"/>
    <property type="evidence" value="ECO:0007669"/>
    <property type="project" value="TreeGrafter"/>
</dbReference>
<dbReference type="FunFam" id="3.40.50.1000:FF:000001">
    <property type="entry name" value="Phospholipid-transporting ATPase IC"/>
    <property type="match status" value="1"/>
</dbReference>
<evidence type="ECO:0000256" key="5">
    <source>
        <dbReference type="ARBA" id="ARBA00022568"/>
    </source>
</evidence>
<dbReference type="InterPro" id="IPR059000">
    <property type="entry name" value="ATPase_P-type_domA"/>
</dbReference>
<dbReference type="GO" id="GO:0006883">
    <property type="term" value="P:intracellular sodium ion homeostasis"/>
    <property type="evidence" value="ECO:0007669"/>
    <property type="project" value="TreeGrafter"/>
</dbReference>
<dbReference type="GO" id="GO:1902600">
    <property type="term" value="P:proton transmembrane transport"/>
    <property type="evidence" value="ECO:0007669"/>
    <property type="project" value="TreeGrafter"/>
</dbReference>
<protein>
    <recommendedName>
        <fullName evidence="3">P-type Ca(2+) transporter</fullName>
        <ecNumber evidence="3">7.2.2.10</ecNumber>
    </recommendedName>
</protein>
<accession>A0A1H3VKI8</accession>
<evidence type="ECO:0000256" key="6">
    <source>
        <dbReference type="ARBA" id="ARBA00022692"/>
    </source>
</evidence>
<evidence type="ECO:0000256" key="13">
    <source>
        <dbReference type="ARBA" id="ARBA00022989"/>
    </source>
</evidence>
<dbReference type="Gene3D" id="2.70.150.10">
    <property type="entry name" value="Calcium-transporting ATPase, cytoplasmic transduction domain A"/>
    <property type="match status" value="1"/>
</dbReference>
<dbReference type="GO" id="GO:0036376">
    <property type="term" value="P:sodium ion export across plasma membrane"/>
    <property type="evidence" value="ECO:0007669"/>
    <property type="project" value="TreeGrafter"/>
</dbReference>
<dbReference type="SUPFAM" id="SSF81653">
    <property type="entry name" value="Calcium ATPase, transduction domain A"/>
    <property type="match status" value="1"/>
</dbReference>
<dbReference type="GO" id="GO:0005524">
    <property type="term" value="F:ATP binding"/>
    <property type="evidence" value="ECO:0007669"/>
    <property type="project" value="UniProtKB-KW"/>
</dbReference>
<dbReference type="SFLD" id="SFLDF00027">
    <property type="entry name" value="p-type_atpase"/>
    <property type="match status" value="1"/>
</dbReference>
<keyword evidence="7" id="KW-0479">Metal-binding</keyword>
<dbReference type="EC" id="7.2.2.10" evidence="3"/>
<evidence type="ECO:0000256" key="3">
    <source>
        <dbReference type="ARBA" id="ARBA00012790"/>
    </source>
</evidence>
<dbReference type="GO" id="GO:0030007">
    <property type="term" value="P:intracellular potassium ion homeostasis"/>
    <property type="evidence" value="ECO:0007669"/>
    <property type="project" value="TreeGrafter"/>
</dbReference>
<dbReference type="InterPro" id="IPR006068">
    <property type="entry name" value="ATPase_P-typ_cation-transptr_C"/>
</dbReference>
<dbReference type="Pfam" id="PF00689">
    <property type="entry name" value="Cation_ATPase_C"/>
    <property type="match status" value="1"/>
</dbReference>
<comment type="catalytic activity">
    <reaction evidence="15">
        <text>Ca(2+)(in) + ATP + H2O = Ca(2+)(out) + ADP + phosphate + H(+)</text>
        <dbReference type="Rhea" id="RHEA:18105"/>
        <dbReference type="ChEBI" id="CHEBI:15377"/>
        <dbReference type="ChEBI" id="CHEBI:15378"/>
        <dbReference type="ChEBI" id="CHEBI:29108"/>
        <dbReference type="ChEBI" id="CHEBI:30616"/>
        <dbReference type="ChEBI" id="CHEBI:43474"/>
        <dbReference type="ChEBI" id="CHEBI:456216"/>
        <dbReference type="EC" id="7.2.2.10"/>
    </reaction>
</comment>
<dbReference type="STRING" id="908615.SAMN05421540_101158"/>
<keyword evidence="5" id="KW-0813">Transport</keyword>
<dbReference type="GO" id="GO:0046872">
    <property type="term" value="F:metal ion binding"/>
    <property type="evidence" value="ECO:0007669"/>
    <property type="project" value="UniProtKB-KW"/>
</dbReference>
<dbReference type="InterPro" id="IPR006408">
    <property type="entry name" value="P-type_ATPase_IIB"/>
</dbReference>
<dbReference type="Pfam" id="PF00122">
    <property type="entry name" value="E1-E2_ATPase"/>
    <property type="match status" value="1"/>
</dbReference>
<keyword evidence="8" id="KW-0547">Nucleotide-binding</keyword>
<dbReference type="InterPro" id="IPR018303">
    <property type="entry name" value="ATPase_P-typ_P_site"/>
</dbReference>
<dbReference type="SUPFAM" id="SSF81660">
    <property type="entry name" value="Metal cation-transporting ATPase, ATP-binding domain N"/>
    <property type="match status" value="1"/>
</dbReference>
<dbReference type="InterPro" id="IPR008250">
    <property type="entry name" value="ATPase_P-typ_transduc_dom_A_sf"/>
</dbReference>
<dbReference type="SMART" id="SM00831">
    <property type="entry name" value="Cation_ATPase_N"/>
    <property type="match status" value="1"/>
</dbReference>
<dbReference type="EMBL" id="FNQF01000001">
    <property type="protein sequence ID" value="SDZ75269.1"/>
    <property type="molecule type" value="Genomic_DNA"/>
</dbReference>
<sequence>MWYSQSAKDVLQKLKTDVQQGLSPEEVEKRLEKYGLNKWREQKSRSILTMLKDQLNDALIFVLLGAVLITSFMGEYVDAIIIMLVIFINASLGIIQEIKAGKAIEDLHKLASPKALVRRNGKVSEVNTDQLVPGDIVILETGRLIPADLRLIESINLQVEESALTGESVSANKKADEIFKDENIPLGDQQNMVFMSTLVTYGRGVGVVVSTGEDTEVGKIAEEINTDEAKTPLEKRLDELGKVLGKIAVAVCVLIFIIGYFQGRDLAELFLTAVSLAVASIPEGLAAIVAVVLSVGVTKMSKQNAIIKRLPAVETLGSVNIICSDKTGTLTQNKMTVTSYFTLSHNIQEVDQKKNDEHSKLLAKAMFLCSDATLEGDKSSGDPTEIALLSFADDLNLNRIEISEQSKRLDELPFDSDRKMMSVVVENNDQKRIYTKGAIDRLLPKCTHVLIDNQVLEINEQHKSEIEESIHQLSSQALRTLASAYKDISEIPSKDEWEENLVFIGLVGMIDPPREEVKPAIAKAKAAGITTLMITGDHAETAFAIAKDLKIAKNISQTITGQGLDKIDSDKLQHQIKDYRVFARVSPQHKVAIVKALKAEGNIVSMTGDGVNDAPSLSNANIGVAMGITGTDVSKSASDMILTDDNFATIVTAVEQGRNIYSNIKKSVIFLLTSNIGEVVTMLVTILAGMPAPLIATQLLWINLLTDSLPAIALGMDPSSDDVMTHKPRPANESFFAHKQGSRAILGGSLIGFLTIGAYWFGFYEHGYSPFDENIPEDILSYARTMAFMSLIASQLFYSLAFRHYRKSIFQIGIFSNKYLTGAIIIGFLLQVLVLEIPVLQEAFKLQSLDAAGWAMAIGLGLVPLIVNEIIKLYHRSQSR</sequence>
<dbReference type="PROSITE" id="PS00154">
    <property type="entry name" value="ATPASE_E1_E2"/>
    <property type="match status" value="1"/>
</dbReference>
<dbReference type="SFLD" id="SFLDG00002">
    <property type="entry name" value="C1.7:_P-type_atpase_like"/>
    <property type="match status" value="1"/>
</dbReference>
<evidence type="ECO:0000256" key="2">
    <source>
        <dbReference type="ARBA" id="ARBA00005675"/>
    </source>
</evidence>
<dbReference type="SFLD" id="SFLDS00003">
    <property type="entry name" value="Haloacid_Dehalogenase"/>
    <property type="match status" value="1"/>
</dbReference>
<dbReference type="NCBIfam" id="TIGR01517">
    <property type="entry name" value="ATPase-IIB_Ca"/>
    <property type="match status" value="1"/>
</dbReference>
<feature type="transmembrane region" description="Helical" evidence="16">
    <location>
        <begin position="668"/>
        <end position="688"/>
    </location>
</feature>
<feature type="transmembrane region" description="Helical" evidence="16">
    <location>
        <begin position="851"/>
        <end position="871"/>
    </location>
</feature>
<dbReference type="PRINTS" id="PR00120">
    <property type="entry name" value="HATPASE"/>
</dbReference>
<dbReference type="InterPro" id="IPR050510">
    <property type="entry name" value="Cation_transp_ATPase_P-type"/>
</dbReference>
<dbReference type="InterPro" id="IPR004014">
    <property type="entry name" value="ATPase_P-typ_cation-transptr_N"/>
</dbReference>
<feature type="transmembrane region" description="Helical" evidence="16">
    <location>
        <begin position="243"/>
        <end position="263"/>
    </location>
</feature>
<feature type="transmembrane region" description="Helical" evidence="16">
    <location>
        <begin position="55"/>
        <end position="73"/>
    </location>
</feature>
<evidence type="ECO:0000256" key="7">
    <source>
        <dbReference type="ARBA" id="ARBA00022723"/>
    </source>
</evidence>
<keyword evidence="11" id="KW-0460">Magnesium</keyword>
<evidence type="ECO:0000256" key="10">
    <source>
        <dbReference type="ARBA" id="ARBA00022840"/>
    </source>
</evidence>
<dbReference type="SUPFAM" id="SSF81665">
    <property type="entry name" value="Calcium ATPase, transmembrane domain M"/>
    <property type="match status" value="1"/>
</dbReference>
<evidence type="ECO:0000256" key="16">
    <source>
        <dbReference type="SAM" id="Phobius"/>
    </source>
</evidence>
<gene>
    <name evidence="18" type="ORF">SAMN05421540_101158</name>
</gene>
<dbReference type="Gene3D" id="3.40.1110.10">
    <property type="entry name" value="Calcium-transporting ATPase, cytoplasmic domain N"/>
    <property type="match status" value="1"/>
</dbReference>
<dbReference type="PANTHER" id="PTHR43294">
    <property type="entry name" value="SODIUM/POTASSIUM-TRANSPORTING ATPASE SUBUNIT ALPHA"/>
    <property type="match status" value="1"/>
</dbReference>
<dbReference type="Pfam" id="PF00690">
    <property type="entry name" value="Cation_ATPase_N"/>
    <property type="match status" value="1"/>
</dbReference>
<dbReference type="GO" id="GO:0016887">
    <property type="term" value="F:ATP hydrolysis activity"/>
    <property type="evidence" value="ECO:0007669"/>
    <property type="project" value="InterPro"/>
</dbReference>
<dbReference type="NCBIfam" id="TIGR01494">
    <property type="entry name" value="ATPase_P-type"/>
    <property type="match status" value="3"/>
</dbReference>
<dbReference type="Gene3D" id="1.20.1110.10">
    <property type="entry name" value="Calcium-transporting ATPase, transmembrane domain"/>
    <property type="match status" value="1"/>
</dbReference>
<feature type="transmembrane region" description="Helical" evidence="16">
    <location>
        <begin position="744"/>
        <end position="761"/>
    </location>
</feature>